<dbReference type="OrthoDB" id="10464313at2759"/>
<feature type="compositionally biased region" description="Basic residues" evidence="1">
    <location>
        <begin position="246"/>
        <end position="257"/>
    </location>
</feature>
<reference evidence="3" key="1">
    <citation type="journal article" date="2023" name="Commun. Biol.">
        <title>Genome analysis of Parmales, the sister group of diatoms, reveals the evolutionary specialization of diatoms from phago-mixotrophs to photoautotrophs.</title>
        <authorList>
            <person name="Ban H."/>
            <person name="Sato S."/>
            <person name="Yoshikawa S."/>
            <person name="Yamada K."/>
            <person name="Nakamura Y."/>
            <person name="Ichinomiya M."/>
            <person name="Sato N."/>
            <person name="Blanc-Mathieu R."/>
            <person name="Endo H."/>
            <person name="Kuwata A."/>
            <person name="Ogata H."/>
        </authorList>
    </citation>
    <scope>NUCLEOTIDE SEQUENCE [LARGE SCALE GENOMIC DNA]</scope>
</reference>
<evidence type="ECO:0000256" key="1">
    <source>
        <dbReference type="SAM" id="MobiDB-lite"/>
    </source>
</evidence>
<proteinExistence type="predicted"/>
<sequence>MVDSDQFDKLVRVLSNKESSTSSATSNISDEYKCAIIDRHADFVKTARSKKGCSLLMILLSHGSSNCSPVVIRKLTELTCVDGGDYGGLDTDTGMNLMHVVAATDSIECLEMCLGGRGKKRAVELMINKGNKHGDSPLHFACAYGSEKVGVRMLEAVKEQGRTWDSLNGSGDGCLVLAARVGCEGLVRKLVEMEATCGEKNVVEGWKGGGGVRNILKAWMDEEGRRRAARAMEEVGEIRGGEVEGKKKKKKKKKMKGKEKGTKKKETVAETVDEEEERVKERAEEKPLTKPLSKTLANGVVVSASASPSEFFSDSSSSDEFEKEFKDKDTAVTNVWVKACRGTLAPSPSDMDNRMLEITSGLSSAVAVDPSHLLFSVQQLAMLSGAQLEVIEDVLETQVRRVKEAKRIQARVTSGGGL</sequence>
<keyword evidence="3" id="KW-1185">Reference proteome</keyword>
<protein>
    <submittedName>
        <fullName evidence="2">Uncharacterized protein</fullName>
    </submittedName>
</protein>
<accession>A0A9W7L8F1</accession>
<organism evidence="2 3">
    <name type="scientific">Triparma columacea</name>
    <dbReference type="NCBI Taxonomy" id="722753"/>
    <lineage>
        <taxon>Eukaryota</taxon>
        <taxon>Sar</taxon>
        <taxon>Stramenopiles</taxon>
        <taxon>Ochrophyta</taxon>
        <taxon>Bolidophyceae</taxon>
        <taxon>Parmales</taxon>
        <taxon>Triparmaceae</taxon>
        <taxon>Triparma</taxon>
    </lineage>
</organism>
<feature type="region of interest" description="Disordered" evidence="1">
    <location>
        <begin position="241"/>
        <end position="287"/>
    </location>
</feature>
<feature type="compositionally biased region" description="Basic and acidic residues" evidence="1">
    <location>
        <begin position="277"/>
        <end position="287"/>
    </location>
</feature>
<evidence type="ECO:0000313" key="3">
    <source>
        <dbReference type="Proteomes" id="UP001165065"/>
    </source>
</evidence>
<evidence type="ECO:0000313" key="2">
    <source>
        <dbReference type="EMBL" id="GMI39776.1"/>
    </source>
</evidence>
<dbReference type="InterPro" id="IPR036770">
    <property type="entry name" value="Ankyrin_rpt-contain_sf"/>
</dbReference>
<dbReference type="AlphaFoldDB" id="A0A9W7L8F1"/>
<dbReference type="Gene3D" id="1.25.40.20">
    <property type="entry name" value="Ankyrin repeat-containing domain"/>
    <property type="match status" value="1"/>
</dbReference>
<comment type="caution">
    <text evidence="2">The sequence shown here is derived from an EMBL/GenBank/DDBJ whole genome shotgun (WGS) entry which is preliminary data.</text>
</comment>
<feature type="compositionally biased region" description="Basic and acidic residues" evidence="1">
    <location>
        <begin position="258"/>
        <end position="268"/>
    </location>
</feature>
<name>A0A9W7L8F1_9STRA</name>
<dbReference type="Proteomes" id="UP001165065">
    <property type="component" value="Unassembled WGS sequence"/>
</dbReference>
<dbReference type="EMBL" id="BRYA01000111">
    <property type="protein sequence ID" value="GMI39776.1"/>
    <property type="molecule type" value="Genomic_DNA"/>
</dbReference>
<gene>
    <name evidence="2" type="ORF">TrCOL_g3927</name>
</gene>
<dbReference type="SUPFAM" id="SSF48403">
    <property type="entry name" value="Ankyrin repeat"/>
    <property type="match status" value="1"/>
</dbReference>